<sequence length="1789" mass="184168">GAASPRAKQYVHVSSDLLSTFADQFAVWSFADGYDIRSHVNATLLRLPLRPASPAAAAGAAAAARERGGAAAATAGGIRGPRSGGLAVATLESVETALRQFAVHVPHSLLFLQCLSGIEVSLLRPPPSAPRTTTGNAAAAVAAASRVGSAAAAANTSTGITTRELLLQASLVALDPDRPRPDFNAAAAVTRQRSGGGPAALKALALAFGRSLGRGVNHDNPKHYLYPLELHVMVHNALLMPDSEPTDRAAAPGVAVPAAAPPPAGGSVLGLFPGSATIQGNTLYRERWLVSSCHDLDAAAPIAAAAANGSGGRPELVAAAAVCIGRDDQRNLFPVSGLYAPVYLPSTATAAGAGAAGSGSALGLMPFLVAGHFYLSRRCGKHIVPPFGRANSGGAGATAPDAIAIADGGGSTAGSPAPAVAAAAAASPTLLPHLQHRCEHNRRTLDLAAAAWQDLAMYFCTMDNYNGPRERLYDIFPDMALTTAAASCGGAADETALYCIRQMYSGAARLPLWRLRTGRFVHLPEGCFLQPTTEGLGPAAMGFMARQLPLFDVPWVIKQHLEGADVHGLRTVSPAVVRPLLKNLGRRQGSVGAGAGSGLGAGKVVWPGLTALEATELLLFCSADLACEAPTSTTASAAAPAPASGTASGPGSSGIPGQQQGNGGVGGLLDELTFQVRNVVGELVGPALYDQLRQQALGMLGEGAAAQQLTTTAAGPVTPAPVPAAAAAAAAAATPQQPRYHNARLQDCRGLPVPTAAGSIEPLGMVALLVAPPLHALPAGPSTLLPPNRAAEFVHPDCVCKMAEFFKEPQYRARLSLRLYTLEDLVRHLRTALPPGWDQPMPLAAAAAQQQQQQQQATIPRVGPIDLGRAWDGGVGGQGDSPSGLWLWQLWALVDGLLDTAWEWQTGVSGRGDGGDVRLDPLQDWPLLPVLGSGPGAGVLLPVRHRRLVICLPSAPPPPPPQRPDGGKEGCKGAAAAASPSAAKSSPVVAAGPLPSLGDLAPALSPPWSWLAPALHAIGCPLLDPRFKDPLTRHCAPHPDGLTARSLADASVIAGSAPTRGSVGAAAGAAISALVEKMRLCDAACGGALPRRCGSEWDESTRAAVLGLLAEATPTNIDPADIIFLRRLPIYPTHGGGFTALEEDHRDRADAAAASSATASDSTPGTAPVVCTADLLQLVPGLESALPESIPRRLLLPQPGAARLYTLLNVPSLTAPGFLGRVVLPHLGGLPDGMRAMLLTHVQSNWNRLRSDEALLAVLKDTPFVTTADGTVKRPSELYDPDHSLFAAAFLGCPVFPRDQFALPAWLTVLREAGMQHKVTAAGFLAAAEAVAARGAALHMTLLGEGVPEHGADLQDPFLAGGAAEVPAAVAGARAKVTAAAEQLVGFLAGPQGPTLGGGREWWAALAKVAFAPATLGLPGSRKARQLLTRYSDAAAASDWPLVWSVLPVVAADRQIPAALGQGQLRIRSPPPLAAVVAHLRRVGADSGEEALSAWPASAGSVEDAFRVVLSYLDKEGVSGPKAAQLRDVAFVPVARATLLAPPRRLYVRLKEDFAPFAFEVPPSLASFTSLLKSLGTQDEPRAQDLVDSLRSLSASAGLQPLNPNQRAAIIRLLTHVAALGGAGTATGAGGGAVGGSAADLAYLNSARKERRLLVLSADGRLVPAHSAVSVGEGGGGSGAGRLLGRLDPGALTLTHPALSEAVTRWLGCPRLGDVAEERLDPGHPLQPVEQIQVREGNGEQSVQHSLIHTHDPEEQNRRFGNYSTTRSNPIQSNPIQSNPIHANPHKSI</sequence>
<feature type="compositionally biased region" description="Polar residues" evidence="1">
    <location>
        <begin position="1762"/>
        <end position="1781"/>
    </location>
</feature>
<reference evidence="2" key="1">
    <citation type="journal article" date="2021" name="Proc. Natl. Acad. Sci. U.S.A.">
        <title>Three genomes in the algal genus Volvox reveal the fate of a haploid sex-determining region after a transition to homothallism.</title>
        <authorList>
            <person name="Yamamoto K."/>
            <person name="Hamaji T."/>
            <person name="Kawai-Toyooka H."/>
            <person name="Matsuzaki R."/>
            <person name="Takahashi F."/>
            <person name="Nishimura Y."/>
            <person name="Kawachi M."/>
            <person name="Noguchi H."/>
            <person name="Minakuchi Y."/>
            <person name="Umen J.G."/>
            <person name="Toyoda A."/>
            <person name="Nozaki H."/>
        </authorList>
    </citation>
    <scope>NUCLEOTIDE SEQUENCE</scope>
    <source>
        <strain evidence="2">NIES-3780</strain>
    </source>
</reference>
<feature type="region of interest" description="Disordered" evidence="1">
    <location>
        <begin position="954"/>
        <end position="978"/>
    </location>
</feature>
<dbReference type="PANTHER" id="PTHR15600">
    <property type="entry name" value="SACSIN"/>
    <property type="match status" value="1"/>
</dbReference>
<comment type="caution">
    <text evidence="2">The sequence shown here is derived from an EMBL/GenBank/DDBJ whole genome shotgun (WGS) entry which is preliminary data.</text>
</comment>
<evidence type="ECO:0000313" key="2">
    <source>
        <dbReference type="EMBL" id="GIL55478.1"/>
    </source>
</evidence>
<evidence type="ECO:0000256" key="1">
    <source>
        <dbReference type="SAM" id="MobiDB-lite"/>
    </source>
</evidence>
<feature type="non-terminal residue" evidence="2">
    <location>
        <position position="1789"/>
    </location>
</feature>
<feature type="region of interest" description="Disordered" evidence="1">
    <location>
        <begin position="634"/>
        <end position="662"/>
    </location>
</feature>
<feature type="compositionally biased region" description="Basic and acidic residues" evidence="1">
    <location>
        <begin position="1749"/>
        <end position="1758"/>
    </location>
</feature>
<feature type="compositionally biased region" description="Low complexity" evidence="1">
    <location>
        <begin position="634"/>
        <end position="650"/>
    </location>
</feature>
<feature type="region of interest" description="Disordered" evidence="1">
    <location>
        <begin position="1736"/>
        <end position="1789"/>
    </location>
</feature>
<evidence type="ECO:0008006" key="4">
    <source>
        <dbReference type="Google" id="ProtNLM"/>
    </source>
</evidence>
<organism evidence="2 3">
    <name type="scientific">Volvox africanus</name>
    <dbReference type="NCBI Taxonomy" id="51714"/>
    <lineage>
        <taxon>Eukaryota</taxon>
        <taxon>Viridiplantae</taxon>
        <taxon>Chlorophyta</taxon>
        <taxon>core chlorophytes</taxon>
        <taxon>Chlorophyceae</taxon>
        <taxon>CS clade</taxon>
        <taxon>Chlamydomonadales</taxon>
        <taxon>Volvocaceae</taxon>
        <taxon>Volvox</taxon>
    </lineage>
</organism>
<gene>
    <name evidence="2" type="ORF">Vafri_11042</name>
</gene>
<dbReference type="Proteomes" id="UP000747399">
    <property type="component" value="Unassembled WGS sequence"/>
</dbReference>
<accession>A0A8J4B812</accession>
<proteinExistence type="predicted"/>
<keyword evidence="3" id="KW-1185">Reference proteome</keyword>
<dbReference type="InterPro" id="IPR052972">
    <property type="entry name" value="Sacsin_chaperone_reg"/>
</dbReference>
<feature type="compositionally biased region" description="Pro residues" evidence="1">
    <location>
        <begin position="954"/>
        <end position="963"/>
    </location>
</feature>
<dbReference type="EMBL" id="BNCO01000021">
    <property type="protein sequence ID" value="GIL55478.1"/>
    <property type="molecule type" value="Genomic_DNA"/>
</dbReference>
<dbReference type="PANTHER" id="PTHR15600:SF42">
    <property type="entry name" value="SACSIN"/>
    <property type="match status" value="1"/>
</dbReference>
<evidence type="ECO:0000313" key="3">
    <source>
        <dbReference type="Proteomes" id="UP000747399"/>
    </source>
</evidence>
<protein>
    <recommendedName>
        <fullName evidence="4">RING-type domain-containing protein</fullName>
    </recommendedName>
</protein>
<name>A0A8J4B812_9CHLO</name>
<dbReference type="GO" id="GO:0030544">
    <property type="term" value="F:Hsp70 protein binding"/>
    <property type="evidence" value="ECO:0007669"/>
    <property type="project" value="TreeGrafter"/>
</dbReference>